<accession>A0A9D4R5P2</accession>
<sequence length="165" mass="18109">MSLFGTQLNKYNATVCNAHKVPTERPSMESTFRIQTTEPPMPPNVQPAAQHTKELLVPQNACSYLSPSHNGKLPVTQNPATPQVHLSAADTRATNPFLISKNTDQHRQNNNSVLPPTFKTPLLPTDNQLTCTTEYEIPNQPLVYNNTETSTDSSLKSRGRPAAGC</sequence>
<organism evidence="2 3">
    <name type="scientific">Dreissena polymorpha</name>
    <name type="common">Zebra mussel</name>
    <name type="synonym">Mytilus polymorpha</name>
    <dbReference type="NCBI Taxonomy" id="45954"/>
    <lineage>
        <taxon>Eukaryota</taxon>
        <taxon>Metazoa</taxon>
        <taxon>Spiralia</taxon>
        <taxon>Lophotrochozoa</taxon>
        <taxon>Mollusca</taxon>
        <taxon>Bivalvia</taxon>
        <taxon>Autobranchia</taxon>
        <taxon>Heteroconchia</taxon>
        <taxon>Euheterodonta</taxon>
        <taxon>Imparidentia</taxon>
        <taxon>Neoheterodontei</taxon>
        <taxon>Myida</taxon>
        <taxon>Dreissenoidea</taxon>
        <taxon>Dreissenidae</taxon>
        <taxon>Dreissena</taxon>
    </lineage>
</organism>
<evidence type="ECO:0000313" key="3">
    <source>
        <dbReference type="Proteomes" id="UP000828390"/>
    </source>
</evidence>
<dbReference type="Proteomes" id="UP000828390">
    <property type="component" value="Unassembled WGS sequence"/>
</dbReference>
<protein>
    <submittedName>
        <fullName evidence="2">Uncharacterized protein</fullName>
    </submittedName>
</protein>
<evidence type="ECO:0000256" key="1">
    <source>
        <dbReference type="SAM" id="MobiDB-lite"/>
    </source>
</evidence>
<reference evidence="2" key="2">
    <citation type="submission" date="2020-11" db="EMBL/GenBank/DDBJ databases">
        <authorList>
            <person name="McCartney M.A."/>
            <person name="Auch B."/>
            <person name="Kono T."/>
            <person name="Mallez S."/>
            <person name="Becker A."/>
            <person name="Gohl D.M."/>
            <person name="Silverstein K.A.T."/>
            <person name="Koren S."/>
            <person name="Bechman K.B."/>
            <person name="Herman A."/>
            <person name="Abrahante J.E."/>
            <person name="Garbe J."/>
        </authorList>
    </citation>
    <scope>NUCLEOTIDE SEQUENCE</scope>
    <source>
        <strain evidence="2">Duluth1</strain>
        <tissue evidence="2">Whole animal</tissue>
    </source>
</reference>
<reference evidence="2" key="1">
    <citation type="journal article" date="2019" name="bioRxiv">
        <title>The Genome of the Zebra Mussel, Dreissena polymorpha: A Resource for Invasive Species Research.</title>
        <authorList>
            <person name="McCartney M.A."/>
            <person name="Auch B."/>
            <person name="Kono T."/>
            <person name="Mallez S."/>
            <person name="Zhang Y."/>
            <person name="Obille A."/>
            <person name="Becker A."/>
            <person name="Abrahante J.E."/>
            <person name="Garbe J."/>
            <person name="Badalamenti J.P."/>
            <person name="Herman A."/>
            <person name="Mangelson H."/>
            <person name="Liachko I."/>
            <person name="Sullivan S."/>
            <person name="Sone E.D."/>
            <person name="Koren S."/>
            <person name="Silverstein K.A.T."/>
            <person name="Beckman K.B."/>
            <person name="Gohl D.M."/>
        </authorList>
    </citation>
    <scope>NUCLEOTIDE SEQUENCE</scope>
    <source>
        <strain evidence="2">Duluth1</strain>
        <tissue evidence="2">Whole animal</tissue>
    </source>
</reference>
<name>A0A9D4R5P2_DREPO</name>
<comment type="caution">
    <text evidence="2">The sequence shown here is derived from an EMBL/GenBank/DDBJ whole genome shotgun (WGS) entry which is preliminary data.</text>
</comment>
<gene>
    <name evidence="2" type="ORF">DPMN_098646</name>
</gene>
<feature type="region of interest" description="Disordered" evidence="1">
    <location>
        <begin position="143"/>
        <end position="165"/>
    </location>
</feature>
<proteinExistence type="predicted"/>
<dbReference type="AlphaFoldDB" id="A0A9D4R5P2"/>
<evidence type="ECO:0000313" key="2">
    <source>
        <dbReference type="EMBL" id="KAH3856066.1"/>
    </source>
</evidence>
<dbReference type="EMBL" id="JAIWYP010000003">
    <property type="protein sequence ID" value="KAH3856066.1"/>
    <property type="molecule type" value="Genomic_DNA"/>
</dbReference>
<feature type="compositionally biased region" description="Polar residues" evidence="1">
    <location>
        <begin position="143"/>
        <end position="156"/>
    </location>
</feature>
<keyword evidence="3" id="KW-1185">Reference proteome</keyword>